<keyword evidence="4" id="KW-1185">Reference proteome</keyword>
<comment type="similarity">
    <text evidence="1">Belongs to the short-chain dehydrogenases/reductases (SDR) family.</text>
</comment>
<organism evidence="3 4">
    <name type="scientific">Seminavis robusta</name>
    <dbReference type="NCBI Taxonomy" id="568900"/>
    <lineage>
        <taxon>Eukaryota</taxon>
        <taxon>Sar</taxon>
        <taxon>Stramenopiles</taxon>
        <taxon>Ochrophyta</taxon>
        <taxon>Bacillariophyta</taxon>
        <taxon>Bacillariophyceae</taxon>
        <taxon>Bacillariophycidae</taxon>
        <taxon>Naviculales</taxon>
        <taxon>Naviculaceae</taxon>
        <taxon>Seminavis</taxon>
    </lineage>
</organism>
<dbReference type="PRINTS" id="PR00081">
    <property type="entry name" value="GDHRDH"/>
</dbReference>
<dbReference type="InterPro" id="IPR036291">
    <property type="entry name" value="NAD(P)-bd_dom_sf"/>
</dbReference>
<dbReference type="Proteomes" id="UP001153069">
    <property type="component" value="Unassembled WGS sequence"/>
</dbReference>
<dbReference type="Pfam" id="PF00106">
    <property type="entry name" value="adh_short"/>
    <property type="match status" value="1"/>
</dbReference>
<sequence>MSLSLSATSNRRKILITGSTDGIGKHTAEKLAKDGHDLLIHGRQPKLGAKIAEELKAKGAHSVQYFNADLGDLTQVEQLARDVQEALQDDDAHLDVLINNAGIFDPPRPAKSVQGYDMTWAVNVMAPYVLTRRLLPLLAASSDACPRIITTSSISQSYTMPPLDQLFAINDTPKGGHAAYSDSKLGDYMFTVELARILKQQQKQGGYGKIKCLTMDPGTVNTKMLLAGWGACGINVKRADNTYQLATDYGASQESGTYHFGGGGSRDAKDRTKTRALFERLQECTGVTYDDL</sequence>
<keyword evidence="2" id="KW-0560">Oxidoreductase</keyword>
<protein>
    <submittedName>
        <fullName evidence="3">Daunorubicin C-13 ketoreductase DnrU</fullName>
    </submittedName>
</protein>
<dbReference type="SUPFAM" id="SSF51735">
    <property type="entry name" value="NAD(P)-binding Rossmann-fold domains"/>
    <property type="match status" value="1"/>
</dbReference>
<accession>A0A9N8EQQ2</accession>
<dbReference type="GO" id="GO:0016491">
    <property type="term" value="F:oxidoreductase activity"/>
    <property type="evidence" value="ECO:0007669"/>
    <property type="project" value="UniProtKB-KW"/>
</dbReference>
<dbReference type="PANTHER" id="PTHR24320">
    <property type="entry name" value="RETINOL DEHYDROGENASE"/>
    <property type="match status" value="1"/>
</dbReference>
<dbReference type="EMBL" id="CAICTM010001567">
    <property type="protein sequence ID" value="CAB9524685.1"/>
    <property type="molecule type" value="Genomic_DNA"/>
</dbReference>
<dbReference type="OrthoDB" id="191139at2759"/>
<comment type="caution">
    <text evidence="3">The sequence shown here is derived from an EMBL/GenBank/DDBJ whole genome shotgun (WGS) entry which is preliminary data.</text>
</comment>
<dbReference type="AlphaFoldDB" id="A0A9N8EQQ2"/>
<dbReference type="Gene3D" id="3.40.50.720">
    <property type="entry name" value="NAD(P)-binding Rossmann-like Domain"/>
    <property type="match status" value="1"/>
</dbReference>
<evidence type="ECO:0000313" key="3">
    <source>
        <dbReference type="EMBL" id="CAB9524685.1"/>
    </source>
</evidence>
<evidence type="ECO:0000256" key="2">
    <source>
        <dbReference type="ARBA" id="ARBA00023002"/>
    </source>
</evidence>
<dbReference type="PANTHER" id="PTHR24320:SF148">
    <property type="entry name" value="NAD(P)-BINDING ROSSMANN-FOLD SUPERFAMILY PROTEIN"/>
    <property type="match status" value="1"/>
</dbReference>
<gene>
    <name evidence="3" type="ORF">SEMRO_1569_G283120.1</name>
</gene>
<dbReference type="InterPro" id="IPR002347">
    <property type="entry name" value="SDR_fam"/>
</dbReference>
<evidence type="ECO:0000313" key="4">
    <source>
        <dbReference type="Proteomes" id="UP001153069"/>
    </source>
</evidence>
<name>A0A9N8EQQ2_9STRA</name>
<evidence type="ECO:0000256" key="1">
    <source>
        <dbReference type="ARBA" id="ARBA00006484"/>
    </source>
</evidence>
<reference evidence="3" key="1">
    <citation type="submission" date="2020-06" db="EMBL/GenBank/DDBJ databases">
        <authorList>
            <consortium name="Plant Systems Biology data submission"/>
        </authorList>
    </citation>
    <scope>NUCLEOTIDE SEQUENCE</scope>
    <source>
        <strain evidence="3">D6</strain>
    </source>
</reference>
<proteinExistence type="inferred from homology"/>